<protein>
    <submittedName>
        <fullName evidence="2">Uncharacterized protein</fullName>
    </submittedName>
</protein>
<accession>A0AA88A4X8</accession>
<dbReference type="PANTHER" id="PTHR34567:SF3">
    <property type="entry name" value="FK506-BINDING-LIKE PROTEIN"/>
    <property type="match status" value="1"/>
</dbReference>
<evidence type="ECO:0000256" key="1">
    <source>
        <dbReference type="SAM" id="MobiDB-lite"/>
    </source>
</evidence>
<organism evidence="2 3">
    <name type="scientific">Ficus carica</name>
    <name type="common">Common fig</name>
    <dbReference type="NCBI Taxonomy" id="3494"/>
    <lineage>
        <taxon>Eukaryota</taxon>
        <taxon>Viridiplantae</taxon>
        <taxon>Streptophyta</taxon>
        <taxon>Embryophyta</taxon>
        <taxon>Tracheophyta</taxon>
        <taxon>Spermatophyta</taxon>
        <taxon>Magnoliopsida</taxon>
        <taxon>eudicotyledons</taxon>
        <taxon>Gunneridae</taxon>
        <taxon>Pentapetalae</taxon>
        <taxon>rosids</taxon>
        <taxon>fabids</taxon>
        <taxon>Rosales</taxon>
        <taxon>Moraceae</taxon>
        <taxon>Ficeae</taxon>
        <taxon>Ficus</taxon>
    </lineage>
</organism>
<feature type="region of interest" description="Disordered" evidence="1">
    <location>
        <begin position="259"/>
        <end position="278"/>
    </location>
</feature>
<feature type="compositionally biased region" description="Basic and acidic residues" evidence="1">
    <location>
        <begin position="8"/>
        <end position="25"/>
    </location>
</feature>
<dbReference type="PANTHER" id="PTHR34567">
    <property type="entry name" value="FK506-BINDING-LIKE PROTEIN"/>
    <property type="match status" value="1"/>
</dbReference>
<keyword evidence="3" id="KW-1185">Reference proteome</keyword>
<dbReference type="Proteomes" id="UP001187192">
    <property type="component" value="Unassembled WGS sequence"/>
</dbReference>
<name>A0AA88A4X8_FICCA</name>
<evidence type="ECO:0000313" key="3">
    <source>
        <dbReference type="Proteomes" id="UP001187192"/>
    </source>
</evidence>
<evidence type="ECO:0000313" key="2">
    <source>
        <dbReference type="EMBL" id="GMN37396.1"/>
    </source>
</evidence>
<feature type="region of interest" description="Disordered" evidence="1">
    <location>
        <begin position="1"/>
        <end position="25"/>
    </location>
</feature>
<reference evidence="2" key="1">
    <citation type="submission" date="2023-07" db="EMBL/GenBank/DDBJ databases">
        <title>draft genome sequence of fig (Ficus carica).</title>
        <authorList>
            <person name="Takahashi T."/>
            <person name="Nishimura K."/>
        </authorList>
    </citation>
    <scope>NUCLEOTIDE SEQUENCE</scope>
</reference>
<dbReference type="EMBL" id="BTGU01002397">
    <property type="protein sequence ID" value="GMN37396.1"/>
    <property type="molecule type" value="Genomic_DNA"/>
</dbReference>
<sequence>MGSSNRRRQGEFRDQEGSNRVRSDNNFRNSSQEIWQSTVPSWEKKFCLCVGSIPWPKLLETKKYIYLYDSILKWNDSAGEEAFNNAKNRYRAKIHGLPCDISLPDPDIYIDDVDWDAKIDPELVLDLEREPQPSDDSNPGERVVILSDALLFDPSFSCTGWGDAEENFQKVAKEAQNPGGADDGKNPWEQSWDCGNKEIWDDHQGWGNDFNQRESTCENSGGVYGDQWATWGTNSWKRECPGWSDARYKASRFPGDNYQTNHGWRDRSGSGRKKHANAAYEKQALRQWNMKSFAPVL</sequence>
<comment type="caution">
    <text evidence="2">The sequence shown here is derived from an EMBL/GenBank/DDBJ whole genome shotgun (WGS) entry which is preliminary data.</text>
</comment>
<proteinExistence type="predicted"/>
<dbReference type="AlphaFoldDB" id="A0AA88A4X8"/>
<gene>
    <name evidence="2" type="ORF">TIFTF001_042634</name>
</gene>